<dbReference type="Gene3D" id="3.40.50.880">
    <property type="match status" value="1"/>
</dbReference>
<dbReference type="PANTHER" id="PTHR43130">
    <property type="entry name" value="ARAC-FAMILY TRANSCRIPTIONAL REGULATOR"/>
    <property type="match status" value="1"/>
</dbReference>
<dbReference type="InterPro" id="IPR009057">
    <property type="entry name" value="Homeodomain-like_sf"/>
</dbReference>
<proteinExistence type="predicted"/>
<dbReference type="InterPro" id="IPR002818">
    <property type="entry name" value="DJ-1/PfpI"/>
</dbReference>
<keyword evidence="2" id="KW-0238">DNA-binding</keyword>
<keyword evidence="6" id="KW-1185">Reference proteome</keyword>
<dbReference type="Proteomes" id="UP000663570">
    <property type="component" value="Chromosome"/>
</dbReference>
<evidence type="ECO:0000313" key="5">
    <source>
        <dbReference type="EMBL" id="QSI77151.1"/>
    </source>
</evidence>
<dbReference type="SMART" id="SM00342">
    <property type="entry name" value="HTH_ARAC"/>
    <property type="match status" value="1"/>
</dbReference>
<dbReference type="EMBL" id="CP071060">
    <property type="protein sequence ID" value="QSI77151.1"/>
    <property type="molecule type" value="Genomic_DNA"/>
</dbReference>
<sequence>MNATPLVLAVLHPRVALFELGIAAELFGLARPELGVPWYRFETLVAGEAAAQAVGSLRLTSDGDMDAIDRADLIVIPGWSTDAAPPPAELCDALQRADARGARFMSICSGAFLLGHAGLLNGRRATTHWRHCERFAALFPQVRLDPDVLYVDEGRILTAAGSAAGIDAGLHLIAQDYGSAIANRVAQRMLVTPHRDGGQRQFIPAAYPQRRSQRFDAVLAWAEAHIAEPLSVATLARRATMSERSFLRRFQDATGLTPMSWLSQLRIGRARAMLESGDAQLEAIATACGYGSPESLRAAFRREVGLSPAAYRQRFRMRNAPGAAAITPP</sequence>
<evidence type="ECO:0000256" key="3">
    <source>
        <dbReference type="ARBA" id="ARBA00023163"/>
    </source>
</evidence>
<keyword evidence="1" id="KW-0805">Transcription regulation</keyword>
<evidence type="ECO:0000313" key="6">
    <source>
        <dbReference type="Proteomes" id="UP000663570"/>
    </source>
</evidence>
<dbReference type="Pfam" id="PF12833">
    <property type="entry name" value="HTH_18"/>
    <property type="match status" value="1"/>
</dbReference>
<dbReference type="InterPro" id="IPR018062">
    <property type="entry name" value="HTH_AraC-typ_CS"/>
</dbReference>
<keyword evidence="3" id="KW-0804">Transcription</keyword>
<reference evidence="5 6" key="1">
    <citation type="submission" date="2021-02" db="EMBL/GenBank/DDBJ databases">
        <title>Niveibacterium changnyeongensis HC41.</title>
        <authorList>
            <person name="Kang M."/>
        </authorList>
    </citation>
    <scope>NUCLEOTIDE SEQUENCE [LARGE SCALE GENOMIC DNA]</scope>
    <source>
        <strain evidence="5 6">HC41</strain>
    </source>
</reference>
<gene>
    <name evidence="5" type="ORF">JY500_00430</name>
</gene>
<dbReference type="PROSITE" id="PS01124">
    <property type="entry name" value="HTH_ARAC_FAMILY_2"/>
    <property type="match status" value="1"/>
</dbReference>
<dbReference type="RefSeq" id="WP_206254683.1">
    <property type="nucleotide sequence ID" value="NZ_CP071060.1"/>
</dbReference>
<accession>A0ABX7M5Y3</accession>
<dbReference type="InterPro" id="IPR052158">
    <property type="entry name" value="INH-QAR"/>
</dbReference>
<dbReference type="Pfam" id="PF01965">
    <property type="entry name" value="DJ-1_PfpI"/>
    <property type="match status" value="1"/>
</dbReference>
<feature type="domain" description="HTH araC/xylS-type" evidence="4">
    <location>
        <begin position="216"/>
        <end position="314"/>
    </location>
</feature>
<organism evidence="5 6">
    <name type="scientific">Niveibacterium microcysteis</name>
    <dbReference type="NCBI Taxonomy" id="2811415"/>
    <lineage>
        <taxon>Bacteria</taxon>
        <taxon>Pseudomonadati</taxon>
        <taxon>Pseudomonadota</taxon>
        <taxon>Betaproteobacteria</taxon>
        <taxon>Rhodocyclales</taxon>
        <taxon>Rhodocyclaceae</taxon>
        <taxon>Niveibacterium</taxon>
    </lineage>
</organism>
<evidence type="ECO:0000256" key="2">
    <source>
        <dbReference type="ARBA" id="ARBA00023125"/>
    </source>
</evidence>
<dbReference type="InterPro" id="IPR018060">
    <property type="entry name" value="HTH_AraC"/>
</dbReference>
<name>A0ABX7M5Y3_9RHOO</name>
<dbReference type="SUPFAM" id="SSF52317">
    <property type="entry name" value="Class I glutamine amidotransferase-like"/>
    <property type="match status" value="1"/>
</dbReference>
<evidence type="ECO:0000256" key="1">
    <source>
        <dbReference type="ARBA" id="ARBA00023015"/>
    </source>
</evidence>
<dbReference type="InterPro" id="IPR029062">
    <property type="entry name" value="Class_I_gatase-like"/>
</dbReference>
<dbReference type="Gene3D" id="1.10.10.60">
    <property type="entry name" value="Homeodomain-like"/>
    <property type="match status" value="1"/>
</dbReference>
<dbReference type="PROSITE" id="PS00041">
    <property type="entry name" value="HTH_ARAC_FAMILY_1"/>
    <property type="match status" value="1"/>
</dbReference>
<dbReference type="SUPFAM" id="SSF46689">
    <property type="entry name" value="Homeodomain-like"/>
    <property type="match status" value="2"/>
</dbReference>
<dbReference type="PANTHER" id="PTHR43130:SF3">
    <property type="entry name" value="HTH-TYPE TRANSCRIPTIONAL REGULATOR RV1931C"/>
    <property type="match status" value="1"/>
</dbReference>
<protein>
    <submittedName>
        <fullName evidence="5">Helix-turn-helix domain-containing protein</fullName>
    </submittedName>
</protein>
<evidence type="ECO:0000259" key="4">
    <source>
        <dbReference type="PROSITE" id="PS01124"/>
    </source>
</evidence>
<dbReference type="CDD" id="cd03137">
    <property type="entry name" value="GATase1_AraC_1"/>
    <property type="match status" value="1"/>
</dbReference>